<dbReference type="RefSeq" id="WP_078787920.1">
    <property type="nucleotide sequence ID" value="NZ_FMTO01000013.1"/>
</dbReference>
<evidence type="ECO:0000256" key="2">
    <source>
        <dbReference type="ARBA" id="ARBA00023002"/>
    </source>
</evidence>
<dbReference type="InterPro" id="IPR036291">
    <property type="entry name" value="NAD(P)-bd_dom_sf"/>
</dbReference>
<dbReference type="Proteomes" id="UP000189857">
    <property type="component" value="Unassembled WGS sequence"/>
</dbReference>
<dbReference type="SUPFAM" id="SSF51735">
    <property type="entry name" value="NAD(P)-binding Rossmann-fold domains"/>
    <property type="match status" value="1"/>
</dbReference>
<comment type="similarity">
    <text evidence="1 3">Belongs to the short-chain dehydrogenases/reductases (SDR) family.</text>
</comment>
<dbReference type="OrthoDB" id="9803333at2"/>
<protein>
    <submittedName>
        <fullName evidence="4">Short-chain dehydrogenase</fullName>
    </submittedName>
</protein>
<dbReference type="PRINTS" id="PR00081">
    <property type="entry name" value="GDHRDH"/>
</dbReference>
<accession>A0A1T4PTT4</accession>
<organism evidence="4 5">
    <name type="scientific">Eubacterium ruminantium</name>
    <dbReference type="NCBI Taxonomy" id="42322"/>
    <lineage>
        <taxon>Bacteria</taxon>
        <taxon>Bacillati</taxon>
        <taxon>Bacillota</taxon>
        <taxon>Clostridia</taxon>
        <taxon>Eubacteriales</taxon>
        <taxon>Eubacteriaceae</taxon>
        <taxon>Eubacterium</taxon>
    </lineage>
</organism>
<dbReference type="AlphaFoldDB" id="A0A1T4PTT4"/>
<evidence type="ECO:0000256" key="1">
    <source>
        <dbReference type="ARBA" id="ARBA00006484"/>
    </source>
</evidence>
<dbReference type="GO" id="GO:0016491">
    <property type="term" value="F:oxidoreductase activity"/>
    <property type="evidence" value="ECO:0007669"/>
    <property type="project" value="UniProtKB-KW"/>
</dbReference>
<dbReference type="Gene3D" id="3.40.50.720">
    <property type="entry name" value="NAD(P)-binding Rossmann-like Domain"/>
    <property type="match status" value="1"/>
</dbReference>
<dbReference type="CDD" id="cd05233">
    <property type="entry name" value="SDR_c"/>
    <property type="match status" value="1"/>
</dbReference>
<evidence type="ECO:0000256" key="3">
    <source>
        <dbReference type="RuleBase" id="RU000363"/>
    </source>
</evidence>
<dbReference type="InterPro" id="IPR002347">
    <property type="entry name" value="SDR_fam"/>
</dbReference>
<dbReference type="EMBL" id="FUXA01000014">
    <property type="protein sequence ID" value="SJZ94839.1"/>
    <property type="molecule type" value="Genomic_DNA"/>
</dbReference>
<evidence type="ECO:0000313" key="4">
    <source>
        <dbReference type="EMBL" id="SJZ94839.1"/>
    </source>
</evidence>
<dbReference type="PRINTS" id="PR00080">
    <property type="entry name" value="SDRFAMILY"/>
</dbReference>
<sequence length="252" mass="27332">MVDVKGRWALITGASRGIGYGAAKALAERGCNLILHGRTIEHLEKVISEVKALGVEAYPVAAELSDIDSVNKMLQYIDEHGTDVDIVLNNAGLQIAYRTDYIKTPVSDYETSFVINTIAPMVILYHFLPKMEKKGFGRIVNTTSGIRREPEQAGYSASKAALDKVTMDIASKYDGTDVIISLTDPGWCRTDLGGPNAPNSPESSLPGVIVGAFVDDKKSCRCFSAEAFHGMSLEEAVDYAEKNIPYYSGSLD</sequence>
<dbReference type="PANTHER" id="PTHR44196">
    <property type="entry name" value="DEHYDROGENASE/REDUCTASE SDR FAMILY MEMBER 7B"/>
    <property type="match status" value="1"/>
</dbReference>
<dbReference type="Pfam" id="PF00106">
    <property type="entry name" value="adh_short"/>
    <property type="match status" value="1"/>
</dbReference>
<keyword evidence="5" id="KW-1185">Reference proteome</keyword>
<name>A0A1T4PTT4_9FIRM</name>
<dbReference type="PANTHER" id="PTHR44196:SF1">
    <property type="entry name" value="DEHYDROGENASE_REDUCTASE SDR FAMILY MEMBER 7B"/>
    <property type="match status" value="1"/>
</dbReference>
<dbReference type="GO" id="GO:0016020">
    <property type="term" value="C:membrane"/>
    <property type="evidence" value="ECO:0007669"/>
    <property type="project" value="TreeGrafter"/>
</dbReference>
<keyword evidence="2" id="KW-0560">Oxidoreductase</keyword>
<proteinExistence type="inferred from homology"/>
<reference evidence="4 5" key="1">
    <citation type="submission" date="2017-02" db="EMBL/GenBank/DDBJ databases">
        <authorList>
            <person name="Peterson S.W."/>
        </authorList>
    </citation>
    <scope>NUCLEOTIDE SEQUENCE [LARGE SCALE GENOMIC DNA]</scope>
    <source>
        <strain evidence="4 5">ATCC 17233</strain>
    </source>
</reference>
<evidence type="ECO:0000313" key="5">
    <source>
        <dbReference type="Proteomes" id="UP000189857"/>
    </source>
</evidence>
<gene>
    <name evidence="4" type="ORF">SAMN02745110_02116</name>
</gene>